<accession>A0A170U7E3</accession>
<name>A0A170U7E3_TRIIF</name>
<organism evidence="1">
    <name type="scientific">Triatoma infestans</name>
    <name type="common">Assassin bug</name>
    <dbReference type="NCBI Taxonomy" id="30076"/>
    <lineage>
        <taxon>Eukaryota</taxon>
        <taxon>Metazoa</taxon>
        <taxon>Ecdysozoa</taxon>
        <taxon>Arthropoda</taxon>
        <taxon>Hexapoda</taxon>
        <taxon>Insecta</taxon>
        <taxon>Pterygota</taxon>
        <taxon>Neoptera</taxon>
        <taxon>Paraneoptera</taxon>
        <taxon>Hemiptera</taxon>
        <taxon>Heteroptera</taxon>
        <taxon>Panheteroptera</taxon>
        <taxon>Cimicomorpha</taxon>
        <taxon>Reduviidae</taxon>
        <taxon>Triatominae</taxon>
        <taxon>Triatoma</taxon>
    </lineage>
</organism>
<reference evidence="1" key="1">
    <citation type="submission" date="2016-04" db="EMBL/GenBank/DDBJ databases">
        <authorList>
            <person name="Calderon-Fernandez G.M.Sr."/>
        </authorList>
    </citation>
    <scope>NUCLEOTIDE SEQUENCE</scope>
    <source>
        <strain evidence="1">Int1</strain>
        <tissue evidence="1">Integument</tissue>
    </source>
</reference>
<proteinExistence type="predicted"/>
<dbReference type="AlphaFoldDB" id="A0A170U7E3"/>
<protein>
    <submittedName>
        <fullName evidence="1">Uncharacterized protein</fullName>
    </submittedName>
</protein>
<dbReference type="EMBL" id="GEMB01007797">
    <property type="protein sequence ID" value="JAR95652.1"/>
    <property type="molecule type" value="Transcribed_RNA"/>
</dbReference>
<feature type="non-terminal residue" evidence="1">
    <location>
        <position position="95"/>
    </location>
</feature>
<evidence type="ECO:0000313" key="1">
    <source>
        <dbReference type="EMBL" id="JAR95652.1"/>
    </source>
</evidence>
<sequence length="95" mass="11363">MPHSLGNHGQVLNGYINPLWTSDRRARARALYTSQQSVLPENSDYYLTRGDLYSDRPDFRRMNDLFYLDDMGRYQPVYREDRVFRTEPRTYFTSA</sequence>
<reference evidence="1" key="2">
    <citation type="journal article" date="2017" name="J. Med. Entomol.">
        <title>Transcriptome Analysis of the Triatoma infestans (Hemiptera: Reduviidae) Integument.</title>
        <authorList>
            <person name="Calderon-Fernandez G.M."/>
            <person name="Moriconi D.E."/>
            <person name="Dulbecco A.B."/>
            <person name="Juarez M.P."/>
        </authorList>
    </citation>
    <scope>NUCLEOTIDE SEQUENCE</scope>
    <source>
        <strain evidence="1">Int1</strain>
        <tissue evidence="1">Integument</tissue>
    </source>
</reference>